<reference evidence="2 3" key="1">
    <citation type="submission" date="2022-01" db="EMBL/GenBank/DDBJ databases">
        <title>Whole genome-based taxonomy of the Shewanellaceae.</title>
        <authorList>
            <person name="Martin-Rodriguez A.J."/>
        </authorList>
    </citation>
    <scope>NUCLEOTIDE SEQUENCE [LARGE SCALE GENOMIC DNA]</scope>
    <source>
        <strain evidence="2 3">DSM 17177</strain>
    </source>
</reference>
<evidence type="ECO:0000259" key="1">
    <source>
        <dbReference type="Pfam" id="PF10137"/>
    </source>
</evidence>
<evidence type="ECO:0000313" key="3">
    <source>
        <dbReference type="Proteomes" id="UP001203423"/>
    </source>
</evidence>
<comment type="caution">
    <text evidence="2">The sequence shown here is derived from an EMBL/GenBank/DDBJ whole genome shotgun (WGS) entry which is preliminary data.</text>
</comment>
<dbReference type="InterPro" id="IPR019302">
    <property type="entry name" value="CAP12/PCTIR_TIR_dom"/>
</dbReference>
<organism evidence="2 3">
    <name type="scientific">Shewanella surugensis</name>
    <dbReference type="NCBI Taxonomy" id="212020"/>
    <lineage>
        <taxon>Bacteria</taxon>
        <taxon>Pseudomonadati</taxon>
        <taxon>Pseudomonadota</taxon>
        <taxon>Gammaproteobacteria</taxon>
        <taxon>Alteromonadales</taxon>
        <taxon>Shewanellaceae</taxon>
        <taxon>Shewanella</taxon>
    </lineage>
</organism>
<feature type="domain" description="CD-NTase-associated protein 12/Pycsar effector protein TIR" evidence="1">
    <location>
        <begin position="129"/>
        <end position="248"/>
    </location>
</feature>
<accession>A0ABT0L6N1</accession>
<gene>
    <name evidence="2" type="ORF">L2764_02185</name>
</gene>
<dbReference type="PIRSF" id="PIRSF032620">
    <property type="entry name" value="UCP032620"/>
    <property type="match status" value="1"/>
</dbReference>
<proteinExistence type="predicted"/>
<name>A0ABT0L6N1_9GAMM</name>
<dbReference type="EMBL" id="JAKIKS010000004">
    <property type="protein sequence ID" value="MCL1123320.1"/>
    <property type="molecule type" value="Genomic_DNA"/>
</dbReference>
<dbReference type="RefSeq" id="WP_248938603.1">
    <property type="nucleotide sequence ID" value="NZ_JAKIKS010000004.1"/>
</dbReference>
<protein>
    <submittedName>
        <fullName evidence="2">Nucleotide-binding protein</fullName>
    </submittedName>
</protein>
<sequence>MDKVEILEGLNSYRGRLLDEVLQAFEERGRDYGHERFQTWRRKLSQFLDVSLAGETSRLKAKLQHFSILSRHRGESAVDYFWRQDGCSMLSYIDSLILDVENDEYDKHEAVVIQNEPDNSKNKEKKSDKVFIVHGHNSDAKEKTARFVEKLGFEAIILHEQASKSRTIIEKIEDYSNETDFAIVLYTPDDVGNVKTEVELGQLNTRARQNVVFEHGFLIGKLGRENVVPLVSGKVELPSDISGMVYISDQDWQIDIAKEMSAVGYKIDFNKLFS</sequence>
<dbReference type="Pfam" id="PF10137">
    <property type="entry name" value="CAP12-PCTIR_TIR"/>
    <property type="match status" value="1"/>
</dbReference>
<dbReference type="Proteomes" id="UP001203423">
    <property type="component" value="Unassembled WGS sequence"/>
</dbReference>
<dbReference type="InterPro" id="IPR014571">
    <property type="entry name" value="UCP032620"/>
</dbReference>
<keyword evidence="3" id="KW-1185">Reference proteome</keyword>
<evidence type="ECO:0000313" key="2">
    <source>
        <dbReference type="EMBL" id="MCL1123320.1"/>
    </source>
</evidence>